<dbReference type="InterPro" id="IPR027417">
    <property type="entry name" value="P-loop_NTPase"/>
</dbReference>
<dbReference type="SUPFAM" id="SSF52540">
    <property type="entry name" value="P-loop containing nucleoside triphosphate hydrolases"/>
    <property type="match status" value="1"/>
</dbReference>
<organism evidence="6 7">
    <name type="scientific">Janthinobacterium fluminis</name>
    <dbReference type="NCBI Taxonomy" id="2987524"/>
    <lineage>
        <taxon>Bacteria</taxon>
        <taxon>Pseudomonadati</taxon>
        <taxon>Pseudomonadota</taxon>
        <taxon>Betaproteobacteria</taxon>
        <taxon>Burkholderiales</taxon>
        <taxon>Oxalobacteraceae</taxon>
        <taxon>Janthinobacterium</taxon>
    </lineage>
</organism>
<dbReference type="Pfam" id="PF12399">
    <property type="entry name" value="BCA_ABC_TP_C"/>
    <property type="match status" value="1"/>
</dbReference>
<dbReference type="RefSeq" id="WP_273670434.1">
    <property type="nucleotide sequence ID" value="NZ_JAQQXR010000003.1"/>
</dbReference>
<dbReference type="InterPro" id="IPR003593">
    <property type="entry name" value="AAA+_ATPase"/>
</dbReference>
<evidence type="ECO:0000256" key="1">
    <source>
        <dbReference type="ARBA" id="ARBA00022448"/>
    </source>
</evidence>
<dbReference type="InterPro" id="IPR032823">
    <property type="entry name" value="BCA_ABC_TP_C"/>
</dbReference>
<dbReference type="CDD" id="cd03219">
    <property type="entry name" value="ABC_Mj1267_LivG_branched"/>
    <property type="match status" value="1"/>
</dbReference>
<dbReference type="Gene3D" id="3.40.50.300">
    <property type="entry name" value="P-loop containing nucleotide triphosphate hydrolases"/>
    <property type="match status" value="1"/>
</dbReference>
<keyword evidence="7" id="KW-1185">Reference proteome</keyword>
<keyword evidence="2" id="KW-1003">Cell membrane</keyword>
<dbReference type="EMBL" id="JAQQXR010000003">
    <property type="protein sequence ID" value="MDC8757756.1"/>
    <property type="molecule type" value="Genomic_DNA"/>
</dbReference>
<dbReference type="InterPro" id="IPR051120">
    <property type="entry name" value="ABC_AA/LPS_Transport"/>
</dbReference>
<evidence type="ECO:0000256" key="4">
    <source>
        <dbReference type="ARBA" id="ARBA00022840"/>
    </source>
</evidence>
<keyword evidence="3" id="KW-0547">Nucleotide-binding</keyword>
<evidence type="ECO:0000256" key="2">
    <source>
        <dbReference type="ARBA" id="ARBA00022475"/>
    </source>
</evidence>
<keyword evidence="4 6" id="KW-0067">ATP-binding</keyword>
<dbReference type="PROSITE" id="PS50893">
    <property type="entry name" value="ABC_TRANSPORTER_2"/>
    <property type="match status" value="1"/>
</dbReference>
<evidence type="ECO:0000259" key="5">
    <source>
        <dbReference type="PROSITE" id="PS50893"/>
    </source>
</evidence>
<dbReference type="GO" id="GO:0005524">
    <property type="term" value="F:ATP binding"/>
    <property type="evidence" value="ECO:0007669"/>
    <property type="project" value="UniProtKB-KW"/>
</dbReference>
<evidence type="ECO:0000313" key="6">
    <source>
        <dbReference type="EMBL" id="MDC8757756.1"/>
    </source>
</evidence>
<evidence type="ECO:0000256" key="3">
    <source>
        <dbReference type="ARBA" id="ARBA00022741"/>
    </source>
</evidence>
<accession>A0ABT5JYF0</accession>
<reference evidence="6 7" key="1">
    <citation type="submission" date="2022-10" db="EMBL/GenBank/DDBJ databases">
        <title>Janthinobacterium sp. hw3 Genome sequencing.</title>
        <authorList>
            <person name="Park S."/>
        </authorList>
    </citation>
    <scope>NUCLEOTIDE SEQUENCE [LARGE SCALE GENOMIC DNA]</scope>
    <source>
        <strain evidence="7">hw3</strain>
    </source>
</reference>
<gene>
    <name evidence="6" type="ORF">OIK44_09170</name>
</gene>
<comment type="caution">
    <text evidence="6">The sequence shown here is derived from an EMBL/GenBank/DDBJ whole genome shotgun (WGS) entry which is preliminary data.</text>
</comment>
<feature type="domain" description="ABC transporter" evidence="5">
    <location>
        <begin position="20"/>
        <end position="268"/>
    </location>
</feature>
<keyword evidence="1" id="KW-0813">Transport</keyword>
<sequence length="270" mass="30076">MLMNEPDAHFGARQTGPVILDLHNISLSFGGVKALTDISFDVRQHEIRAIIGPNGAGKSSMLNVINGVYRPQQGEITYRGEQRRNMDCYAAAKSGIARTFQNIALFKGMTVLDNIMTGRNLKMKSHFLLQALYWGPARREELAHREKAEEIIDFLEIQAIRKTPVGRLPYGLQKRVELGRALAAEPDILLLDEPMAGMNVEEKQDMCRFILDVNEQFGTTIVLIEHDMGVVMDISDRVVVLDYGKKIGDGTPDAVRGNQDVINAYLGVAH</sequence>
<dbReference type="Pfam" id="PF00005">
    <property type="entry name" value="ABC_tran"/>
    <property type="match status" value="1"/>
</dbReference>
<protein>
    <submittedName>
        <fullName evidence="6">ABC transporter ATP-binding protein</fullName>
    </submittedName>
</protein>
<evidence type="ECO:0000313" key="7">
    <source>
        <dbReference type="Proteomes" id="UP001221208"/>
    </source>
</evidence>
<dbReference type="Proteomes" id="UP001221208">
    <property type="component" value="Unassembled WGS sequence"/>
</dbReference>
<proteinExistence type="predicted"/>
<keyword evidence="2" id="KW-0472">Membrane</keyword>
<dbReference type="PANTHER" id="PTHR45772">
    <property type="entry name" value="CONSERVED COMPONENT OF ABC TRANSPORTER FOR NATURAL AMINO ACIDS-RELATED"/>
    <property type="match status" value="1"/>
</dbReference>
<name>A0ABT5JYF0_9BURK</name>
<dbReference type="PANTHER" id="PTHR45772:SF1">
    <property type="entry name" value="ABC TRANSPORTER ATP-BINDING PROTEIN"/>
    <property type="match status" value="1"/>
</dbReference>
<dbReference type="InterPro" id="IPR003439">
    <property type="entry name" value="ABC_transporter-like_ATP-bd"/>
</dbReference>
<dbReference type="SMART" id="SM00382">
    <property type="entry name" value="AAA"/>
    <property type="match status" value="1"/>
</dbReference>